<proteinExistence type="predicted"/>
<dbReference type="Pfam" id="PF02518">
    <property type="entry name" value="HATPase_c"/>
    <property type="match status" value="1"/>
</dbReference>
<dbReference type="Gene3D" id="2.60.120.10">
    <property type="entry name" value="Jelly Rolls"/>
    <property type="match status" value="1"/>
</dbReference>
<evidence type="ECO:0000256" key="5">
    <source>
        <dbReference type="SAM" id="MobiDB-lite"/>
    </source>
</evidence>
<reference evidence="8" key="1">
    <citation type="submission" date="2021-01" db="EMBL/GenBank/DDBJ databases">
        <title>KCTC 19127 draft genome.</title>
        <authorList>
            <person name="An D."/>
        </authorList>
    </citation>
    <scope>NUCLEOTIDE SEQUENCE</scope>
    <source>
        <strain evidence="8">KCTC 19127</strain>
    </source>
</reference>
<dbReference type="InterPro" id="IPR014710">
    <property type="entry name" value="RmlC-like_jellyroll"/>
</dbReference>
<sequence>MTRPVTTDADLHPRPAPPACDPREIGSLFLFDKLTPEQLGWLCGRGSVEVFPPGFLYREGEPATCFYVLLDGTVVLSRQVGQDDVEVTRTDQRGVYSGAFQAYLGDRVPQVYNNSLRVVSTARYFVLPADDFAHVMREWFPMALHLLEGLFFGIRNTQEVVGQRERLLALGSLSAGLTHELNNPAAAAVRATAALRERLAGMRHKLAMLASGRLDRSVMESLIGLQEEAVAMVAKAPDLGPLEAADREDVLSDWFDDNGVRGGWELAPTFVQGGMDQAFFDRVSATVDPTGLEGAVRWLAYTVETEQLLDEIHDSTTRISTLVGAAKQYSQLDRAPYQTVDVHELLTSTLLMLSGKIKAVPGLTVVKDFDRTLPPIPAYAAELNQVWTNLIDNALAVMPTGGTLTLRTARDHEQLLVEIGDTGPGVPAEIRTRIFEPFFTTKPIGQGTGLGLDISFRVVTSKHGGDLRFESVPGDTRFQVRLPFRAPDRVLATADPVAAGSGATDPITTDPTPAAPRTEIPAGIPADSPTDAPTDHPDLEDR</sequence>
<dbReference type="AlphaFoldDB" id="A0A938YDI5"/>
<evidence type="ECO:0000256" key="4">
    <source>
        <dbReference type="ARBA" id="ARBA00023012"/>
    </source>
</evidence>
<gene>
    <name evidence="8" type="ORF">JL107_04415</name>
</gene>
<keyword evidence="3 8" id="KW-0808">Transferase</keyword>
<keyword evidence="3 8" id="KW-0418">Kinase</keyword>
<feature type="domain" description="Cyclic nucleotide-binding" evidence="6">
    <location>
        <begin position="56"/>
        <end position="136"/>
    </location>
</feature>
<dbReference type="EC" id="2.7.13.3" evidence="2"/>
<dbReference type="PANTHER" id="PTHR43065">
    <property type="entry name" value="SENSOR HISTIDINE KINASE"/>
    <property type="match status" value="1"/>
</dbReference>
<evidence type="ECO:0000313" key="9">
    <source>
        <dbReference type="Proteomes" id="UP000663801"/>
    </source>
</evidence>
<dbReference type="PROSITE" id="PS50042">
    <property type="entry name" value="CNMP_BINDING_3"/>
    <property type="match status" value="1"/>
</dbReference>
<evidence type="ECO:0000256" key="3">
    <source>
        <dbReference type="ARBA" id="ARBA00022777"/>
    </source>
</evidence>
<dbReference type="Gene3D" id="1.10.287.130">
    <property type="match status" value="1"/>
</dbReference>
<dbReference type="EMBL" id="JAERWL010000005">
    <property type="protein sequence ID" value="MBM9475686.1"/>
    <property type="molecule type" value="Genomic_DNA"/>
</dbReference>
<dbReference type="InterPro" id="IPR004358">
    <property type="entry name" value="Sig_transdc_His_kin-like_C"/>
</dbReference>
<accession>A0A938YDI5</accession>
<dbReference type="PRINTS" id="PR00344">
    <property type="entry name" value="BCTRLSENSOR"/>
</dbReference>
<name>A0A938YDI5_9ACTN</name>
<dbReference type="PROSITE" id="PS50109">
    <property type="entry name" value="HIS_KIN"/>
    <property type="match status" value="1"/>
</dbReference>
<dbReference type="Gene3D" id="3.30.565.10">
    <property type="entry name" value="Histidine kinase-like ATPase, C-terminal domain"/>
    <property type="match status" value="1"/>
</dbReference>
<dbReference type="SMART" id="SM00387">
    <property type="entry name" value="HATPase_c"/>
    <property type="match status" value="1"/>
</dbReference>
<feature type="domain" description="Histidine kinase" evidence="7">
    <location>
        <begin position="304"/>
        <end position="486"/>
    </location>
</feature>
<comment type="caution">
    <text evidence="8">The sequence shown here is derived from an EMBL/GenBank/DDBJ whole genome shotgun (WGS) entry which is preliminary data.</text>
</comment>
<dbReference type="GO" id="GO:0004673">
    <property type="term" value="F:protein histidine kinase activity"/>
    <property type="evidence" value="ECO:0007669"/>
    <property type="project" value="UniProtKB-EC"/>
</dbReference>
<dbReference type="InterPro" id="IPR000595">
    <property type="entry name" value="cNMP-bd_dom"/>
</dbReference>
<dbReference type="Proteomes" id="UP000663801">
    <property type="component" value="Unassembled WGS sequence"/>
</dbReference>
<dbReference type="SUPFAM" id="SSF51206">
    <property type="entry name" value="cAMP-binding domain-like"/>
    <property type="match status" value="1"/>
</dbReference>
<dbReference type="InterPro" id="IPR036890">
    <property type="entry name" value="HATPase_C_sf"/>
</dbReference>
<evidence type="ECO:0000259" key="6">
    <source>
        <dbReference type="PROSITE" id="PS50042"/>
    </source>
</evidence>
<dbReference type="RefSeq" id="WP_205255789.1">
    <property type="nucleotide sequence ID" value="NZ_BAAAPV010000002.1"/>
</dbReference>
<dbReference type="SUPFAM" id="SSF55874">
    <property type="entry name" value="ATPase domain of HSP90 chaperone/DNA topoisomerase II/histidine kinase"/>
    <property type="match status" value="1"/>
</dbReference>
<feature type="compositionally biased region" description="Basic and acidic residues" evidence="5">
    <location>
        <begin position="533"/>
        <end position="542"/>
    </location>
</feature>
<dbReference type="InterPro" id="IPR018490">
    <property type="entry name" value="cNMP-bd_dom_sf"/>
</dbReference>
<organism evidence="8 9">
    <name type="scientific">Nakamurella flavida</name>
    <dbReference type="NCBI Taxonomy" id="363630"/>
    <lineage>
        <taxon>Bacteria</taxon>
        <taxon>Bacillati</taxon>
        <taxon>Actinomycetota</taxon>
        <taxon>Actinomycetes</taxon>
        <taxon>Nakamurellales</taxon>
        <taxon>Nakamurellaceae</taxon>
        <taxon>Nakamurella</taxon>
    </lineage>
</organism>
<feature type="region of interest" description="Disordered" evidence="5">
    <location>
        <begin position="495"/>
        <end position="542"/>
    </location>
</feature>
<evidence type="ECO:0000256" key="2">
    <source>
        <dbReference type="ARBA" id="ARBA00012438"/>
    </source>
</evidence>
<comment type="catalytic activity">
    <reaction evidence="1">
        <text>ATP + protein L-histidine = ADP + protein N-phospho-L-histidine.</text>
        <dbReference type="EC" id="2.7.13.3"/>
    </reaction>
</comment>
<dbReference type="PANTHER" id="PTHR43065:SF48">
    <property type="entry name" value="HISTIDINE KINASE"/>
    <property type="match status" value="1"/>
</dbReference>
<keyword evidence="9" id="KW-1185">Reference proteome</keyword>
<feature type="compositionally biased region" description="Low complexity" evidence="5">
    <location>
        <begin position="503"/>
        <end position="516"/>
    </location>
</feature>
<evidence type="ECO:0000259" key="7">
    <source>
        <dbReference type="PROSITE" id="PS50109"/>
    </source>
</evidence>
<protein>
    <recommendedName>
        <fullName evidence="2">histidine kinase</fullName>
        <ecNumber evidence="2">2.7.13.3</ecNumber>
    </recommendedName>
</protein>
<dbReference type="InterPro" id="IPR003594">
    <property type="entry name" value="HATPase_dom"/>
</dbReference>
<dbReference type="GO" id="GO:0000160">
    <property type="term" value="P:phosphorelay signal transduction system"/>
    <property type="evidence" value="ECO:0007669"/>
    <property type="project" value="UniProtKB-KW"/>
</dbReference>
<evidence type="ECO:0000313" key="8">
    <source>
        <dbReference type="EMBL" id="MBM9475686.1"/>
    </source>
</evidence>
<keyword evidence="4" id="KW-0902">Two-component regulatory system</keyword>
<dbReference type="CDD" id="cd00038">
    <property type="entry name" value="CAP_ED"/>
    <property type="match status" value="1"/>
</dbReference>
<evidence type="ECO:0000256" key="1">
    <source>
        <dbReference type="ARBA" id="ARBA00000085"/>
    </source>
</evidence>
<dbReference type="InterPro" id="IPR005467">
    <property type="entry name" value="His_kinase_dom"/>
</dbReference>